<keyword evidence="2" id="KW-0489">Methyltransferase</keyword>
<protein>
    <submittedName>
        <fullName evidence="2">Methyltransferase</fullName>
    </submittedName>
</protein>
<sequence length="205" mass="22347">MSTKPHWEDVYQTCATDAVGWYQAEARTSRALIRAVASAPDAAIVDIGGGASVLVDELLAEGYRNLTVLDLSGAALEKARERVGGRAAAVAWQEADVLEHAFPEAALDVWHDRAVFHFLTDPDQRAQYARQMQHALRPGGHVVIGTFALDGPEKCSGLSVQRHSPETLQDAFGPGFALVKSQREVHVTPGETEQPFNWCVFRKDG</sequence>
<dbReference type="PANTHER" id="PTHR12843:SF5">
    <property type="entry name" value="EEF1A LYSINE METHYLTRANSFERASE 2"/>
    <property type="match status" value="1"/>
</dbReference>
<dbReference type="GO" id="GO:0032259">
    <property type="term" value="P:methylation"/>
    <property type="evidence" value="ECO:0007669"/>
    <property type="project" value="UniProtKB-KW"/>
</dbReference>
<feature type="domain" description="Methyltransferase" evidence="1">
    <location>
        <begin position="44"/>
        <end position="140"/>
    </location>
</feature>
<dbReference type="Proteomes" id="UP000064201">
    <property type="component" value="Chromosome"/>
</dbReference>
<keyword evidence="3" id="KW-1185">Reference proteome</keyword>
<proteinExistence type="predicted"/>
<evidence type="ECO:0000259" key="1">
    <source>
        <dbReference type="Pfam" id="PF13649"/>
    </source>
</evidence>
<dbReference type="PANTHER" id="PTHR12843">
    <property type="entry name" value="PROTEIN-LYSINE N-METHYLTRANSFERASE METTL10"/>
    <property type="match status" value="1"/>
</dbReference>
<dbReference type="GO" id="GO:0008168">
    <property type="term" value="F:methyltransferase activity"/>
    <property type="evidence" value="ECO:0007669"/>
    <property type="project" value="UniProtKB-KW"/>
</dbReference>
<dbReference type="KEGG" id="tvr:TVD_03870"/>
<dbReference type="RefSeq" id="WP_047250854.1">
    <property type="nucleotide sequence ID" value="NZ_CP011367.1"/>
</dbReference>
<dbReference type="OrthoDB" id="9788660at2"/>
<dbReference type="InterPro" id="IPR029063">
    <property type="entry name" value="SAM-dependent_MTases_sf"/>
</dbReference>
<dbReference type="InterPro" id="IPR041698">
    <property type="entry name" value="Methyltransf_25"/>
</dbReference>
<dbReference type="Pfam" id="PF13649">
    <property type="entry name" value="Methyltransf_25"/>
    <property type="match status" value="1"/>
</dbReference>
<dbReference type="SUPFAM" id="SSF53335">
    <property type="entry name" value="S-adenosyl-L-methionine-dependent methyltransferases"/>
    <property type="match status" value="1"/>
</dbReference>
<dbReference type="AlphaFoldDB" id="A0A0G3G2C4"/>
<gene>
    <name evidence="2" type="ORF">TVD_03870</name>
</gene>
<dbReference type="EMBL" id="CP011367">
    <property type="protein sequence ID" value="AKJ94559.1"/>
    <property type="molecule type" value="Genomic_DNA"/>
</dbReference>
<keyword evidence="2" id="KW-0808">Transferase</keyword>
<reference evidence="2 3" key="1">
    <citation type="submission" date="2015-04" db="EMBL/GenBank/DDBJ databases">
        <title>Complete Sequence for the Genome of the Thioalkalivibrio versutus D301.</title>
        <authorList>
            <person name="Mu T."/>
            <person name="Zhou J."/>
            <person name="Xu X."/>
        </authorList>
    </citation>
    <scope>NUCLEOTIDE SEQUENCE [LARGE SCALE GENOMIC DNA]</scope>
    <source>
        <strain evidence="2 3">D301</strain>
    </source>
</reference>
<dbReference type="PATRIC" id="fig|106634.4.peg.787"/>
<dbReference type="CDD" id="cd02440">
    <property type="entry name" value="AdoMet_MTases"/>
    <property type="match status" value="1"/>
</dbReference>
<dbReference type="Gene3D" id="3.40.50.150">
    <property type="entry name" value="Vaccinia Virus protein VP39"/>
    <property type="match status" value="1"/>
</dbReference>
<name>A0A0G3G2C4_9GAMM</name>
<evidence type="ECO:0000313" key="2">
    <source>
        <dbReference type="EMBL" id="AKJ94559.1"/>
    </source>
</evidence>
<evidence type="ECO:0000313" key="3">
    <source>
        <dbReference type="Proteomes" id="UP000064201"/>
    </source>
</evidence>
<organism evidence="2 3">
    <name type="scientific">Thioalkalivibrio versutus</name>
    <dbReference type="NCBI Taxonomy" id="106634"/>
    <lineage>
        <taxon>Bacteria</taxon>
        <taxon>Pseudomonadati</taxon>
        <taxon>Pseudomonadota</taxon>
        <taxon>Gammaproteobacteria</taxon>
        <taxon>Chromatiales</taxon>
        <taxon>Ectothiorhodospiraceae</taxon>
        <taxon>Thioalkalivibrio</taxon>
    </lineage>
</organism>
<accession>A0A0G3G2C4</accession>